<gene>
    <name evidence="2" type="ORF">LCMAC101_02350</name>
</gene>
<evidence type="ECO:0000313" key="2">
    <source>
        <dbReference type="EMBL" id="QBK85640.1"/>
    </source>
</evidence>
<name>A0A481YRP4_9VIRU</name>
<accession>A0A481YRP4</accession>
<dbReference type="EMBL" id="MK500327">
    <property type="protein sequence ID" value="QBK85640.1"/>
    <property type="molecule type" value="Genomic_DNA"/>
</dbReference>
<keyword evidence="1" id="KW-0812">Transmembrane</keyword>
<organism evidence="2">
    <name type="scientific">Marseillevirus LCMAC101</name>
    <dbReference type="NCBI Taxonomy" id="2506602"/>
    <lineage>
        <taxon>Viruses</taxon>
        <taxon>Varidnaviria</taxon>
        <taxon>Bamfordvirae</taxon>
        <taxon>Nucleocytoviricota</taxon>
        <taxon>Megaviricetes</taxon>
        <taxon>Pimascovirales</taxon>
        <taxon>Pimascovirales incertae sedis</taxon>
        <taxon>Marseilleviridae</taxon>
    </lineage>
</organism>
<keyword evidence="1" id="KW-0472">Membrane</keyword>
<proteinExistence type="predicted"/>
<sequence length="60" mass="6538">MDDRAVQVVMLLLGAVLGLTAGYGLGGWLEYKKGFQIGIKTSVGLMNSITIDPKENRNRK</sequence>
<reference evidence="2" key="1">
    <citation type="journal article" date="2019" name="MBio">
        <title>Virus Genomes from Deep Sea Sediments Expand the Ocean Megavirome and Support Independent Origins of Viral Gigantism.</title>
        <authorList>
            <person name="Backstrom D."/>
            <person name="Yutin N."/>
            <person name="Jorgensen S.L."/>
            <person name="Dharamshi J."/>
            <person name="Homa F."/>
            <person name="Zaremba-Niedwiedzka K."/>
            <person name="Spang A."/>
            <person name="Wolf Y.I."/>
            <person name="Koonin E.V."/>
            <person name="Ettema T.J."/>
        </authorList>
    </citation>
    <scope>NUCLEOTIDE SEQUENCE</scope>
</reference>
<feature type="transmembrane region" description="Helical" evidence="1">
    <location>
        <begin position="6"/>
        <end position="29"/>
    </location>
</feature>
<keyword evidence="1" id="KW-1133">Transmembrane helix</keyword>
<evidence type="ECO:0000256" key="1">
    <source>
        <dbReference type="SAM" id="Phobius"/>
    </source>
</evidence>
<protein>
    <submittedName>
        <fullName evidence="2">Uncharacterized protein</fullName>
    </submittedName>
</protein>